<evidence type="ECO:0000256" key="1">
    <source>
        <dbReference type="ARBA" id="ARBA00001946"/>
    </source>
</evidence>
<keyword evidence="13" id="KW-1185">Reference proteome</keyword>
<dbReference type="GO" id="GO:0046872">
    <property type="term" value="F:metal ion binding"/>
    <property type="evidence" value="ECO:0007669"/>
    <property type="project" value="UniProtKB-KW"/>
</dbReference>
<sequence length="531" mass="56019">MAFACNKAQALRPRAAATRASRASRVHRAFATATAPNSSSGAGEKSTTGIVNVDVEDVLPLRTLRDKLTPKQSPFVIDNNGGVGFVDENDRVMLNALHYGSDVSAGATCINGMMVDDGNCAILPAWAIRSGARRTIYFDAKNVRAAIVTCGGLCPGLNDVVRSLVTTLEDYGVGLDPENERSAIHGIYYGFGGFYKGDRKPHARLNRAFVDGIQNRGGTILGTSRGGSDVVEIVKAIKELDVNMLFVVGGNGGNAGANAIDQECEKQGYDCSVVGIPKSIDNDILLIDRCFGFDTAVQEAVRAIAAAKVEASSARNGVGVVKLMGRQSGFISMAAATASGDVDLCLIPEVPFVLDGPTGALAHVEKHVKDKGHAVIVVAEGAGQDVLGADSETDASGNPILKDVGPFMRDAIKKHFKSIGSSADVKYIDPSYMIRACETVPTDKIYCMTLAQGAVHAAFAGYTGLTVGLVNGHYCYLPIKTVIQAANVVDIRGKQWNRLLMVTKQPAWGTLSDASPVASMMDFDDDISILG</sequence>
<dbReference type="Proteomes" id="UP000660262">
    <property type="component" value="Unassembled WGS sequence"/>
</dbReference>
<dbReference type="UniPathway" id="UPA00109">
    <property type="reaction ID" value="UER00182"/>
</dbReference>
<dbReference type="FunFam" id="3.40.50.450:FF:000002">
    <property type="entry name" value="ATP-dependent 6-phosphofructokinase"/>
    <property type="match status" value="1"/>
</dbReference>
<accession>A0A830HKW2</accession>
<comment type="catalytic activity">
    <reaction evidence="10">
        <text>beta-D-fructose 6-phosphate + ATP = beta-D-fructose 1,6-bisphosphate + ADP + H(+)</text>
        <dbReference type="Rhea" id="RHEA:16109"/>
        <dbReference type="ChEBI" id="CHEBI:15378"/>
        <dbReference type="ChEBI" id="CHEBI:30616"/>
        <dbReference type="ChEBI" id="CHEBI:32966"/>
        <dbReference type="ChEBI" id="CHEBI:57634"/>
        <dbReference type="ChEBI" id="CHEBI:456216"/>
        <dbReference type="EC" id="2.7.1.11"/>
    </reaction>
</comment>
<dbReference type="GO" id="GO:0005524">
    <property type="term" value="F:ATP binding"/>
    <property type="evidence" value="ECO:0007669"/>
    <property type="project" value="UniProtKB-KW"/>
</dbReference>
<keyword evidence="4" id="KW-0479">Metal-binding</keyword>
<comment type="function">
    <text evidence="2">Catalyzes the phosphorylation of D-fructose 6-phosphate to fructose 1,6-bisphosphate by ATP, the first committing step of glycolysis.</text>
</comment>
<evidence type="ECO:0000256" key="5">
    <source>
        <dbReference type="ARBA" id="ARBA00022741"/>
    </source>
</evidence>
<dbReference type="AlphaFoldDB" id="A0A830HKW2"/>
<dbReference type="SUPFAM" id="SSF53784">
    <property type="entry name" value="Phosphofructokinase"/>
    <property type="match status" value="1"/>
</dbReference>
<evidence type="ECO:0000256" key="4">
    <source>
        <dbReference type="ARBA" id="ARBA00022723"/>
    </source>
</evidence>
<dbReference type="EMBL" id="BNJQ01000016">
    <property type="protein sequence ID" value="GHP07253.1"/>
    <property type="molecule type" value="Genomic_DNA"/>
</dbReference>
<dbReference type="PRINTS" id="PR00476">
    <property type="entry name" value="PHFRCTKINASE"/>
</dbReference>
<keyword evidence="6" id="KW-0418">Kinase</keyword>
<dbReference type="InterPro" id="IPR050929">
    <property type="entry name" value="PFKA"/>
</dbReference>
<dbReference type="GO" id="GO:0005737">
    <property type="term" value="C:cytoplasm"/>
    <property type="evidence" value="ECO:0007669"/>
    <property type="project" value="UniProtKB-ARBA"/>
</dbReference>
<feature type="domain" description="Phosphofructokinase" evidence="11">
    <location>
        <begin position="144"/>
        <end position="457"/>
    </location>
</feature>
<evidence type="ECO:0000256" key="9">
    <source>
        <dbReference type="ARBA" id="ARBA00023152"/>
    </source>
</evidence>
<dbReference type="InterPro" id="IPR035966">
    <property type="entry name" value="PKF_sf"/>
</dbReference>
<proteinExistence type="predicted"/>
<evidence type="ECO:0000256" key="10">
    <source>
        <dbReference type="ARBA" id="ARBA00048070"/>
    </source>
</evidence>
<evidence type="ECO:0000259" key="11">
    <source>
        <dbReference type="Pfam" id="PF00365"/>
    </source>
</evidence>
<evidence type="ECO:0000256" key="3">
    <source>
        <dbReference type="ARBA" id="ARBA00022679"/>
    </source>
</evidence>
<evidence type="ECO:0000256" key="7">
    <source>
        <dbReference type="ARBA" id="ARBA00022840"/>
    </source>
</evidence>
<dbReference type="GO" id="GO:0006002">
    <property type="term" value="P:fructose 6-phosphate metabolic process"/>
    <property type="evidence" value="ECO:0007669"/>
    <property type="project" value="InterPro"/>
</dbReference>
<dbReference type="InterPro" id="IPR000023">
    <property type="entry name" value="Phosphofructokinase_dom"/>
</dbReference>
<evidence type="ECO:0000256" key="8">
    <source>
        <dbReference type="ARBA" id="ARBA00022842"/>
    </source>
</evidence>
<evidence type="ECO:0000313" key="12">
    <source>
        <dbReference type="EMBL" id="GHP07253.1"/>
    </source>
</evidence>
<comment type="cofactor">
    <cofactor evidence="1">
        <name>Mg(2+)</name>
        <dbReference type="ChEBI" id="CHEBI:18420"/>
    </cofactor>
</comment>
<dbReference type="InterPro" id="IPR022953">
    <property type="entry name" value="ATP_PFK"/>
</dbReference>
<organism evidence="12 13">
    <name type="scientific">Pycnococcus provasolii</name>
    <dbReference type="NCBI Taxonomy" id="41880"/>
    <lineage>
        <taxon>Eukaryota</taxon>
        <taxon>Viridiplantae</taxon>
        <taxon>Chlorophyta</taxon>
        <taxon>Pseudoscourfieldiophyceae</taxon>
        <taxon>Pseudoscourfieldiales</taxon>
        <taxon>Pycnococcaceae</taxon>
        <taxon>Pycnococcus</taxon>
    </lineage>
</organism>
<keyword evidence="3" id="KW-0808">Transferase</keyword>
<dbReference type="OrthoDB" id="537915at2759"/>
<name>A0A830HKW2_9CHLO</name>
<dbReference type="NCBIfam" id="NF005301">
    <property type="entry name" value="PRK06830.1"/>
    <property type="match status" value="1"/>
</dbReference>
<dbReference type="Pfam" id="PF00365">
    <property type="entry name" value="PFK"/>
    <property type="match status" value="1"/>
</dbReference>
<evidence type="ECO:0000256" key="2">
    <source>
        <dbReference type="ARBA" id="ARBA00002659"/>
    </source>
</evidence>
<keyword evidence="9" id="KW-0324">Glycolysis</keyword>
<keyword evidence="5" id="KW-0547">Nucleotide-binding</keyword>
<keyword evidence="8" id="KW-0460">Magnesium</keyword>
<comment type="caution">
    <text evidence="12">The sequence shown here is derived from an EMBL/GenBank/DDBJ whole genome shotgun (WGS) entry which is preliminary data.</text>
</comment>
<gene>
    <name evidence="12" type="ORF">PPROV_000599400</name>
</gene>
<evidence type="ECO:0000313" key="13">
    <source>
        <dbReference type="Proteomes" id="UP000660262"/>
    </source>
</evidence>
<dbReference type="PANTHER" id="PTHR45770">
    <property type="entry name" value="ATP-DEPENDENT 6-PHOSPHOFRUCTOKINASE 1"/>
    <property type="match status" value="1"/>
</dbReference>
<reference evidence="12" key="1">
    <citation type="submission" date="2020-10" db="EMBL/GenBank/DDBJ databases">
        <title>Unveiling of a novel bifunctional photoreceptor, Dualchrome1, isolated from a cosmopolitan green alga.</title>
        <authorList>
            <person name="Suzuki S."/>
            <person name="Kawachi M."/>
        </authorList>
    </citation>
    <scope>NUCLEOTIDE SEQUENCE</scope>
    <source>
        <strain evidence="12">NIES 2893</strain>
    </source>
</reference>
<keyword evidence="7" id="KW-0067">ATP-binding</keyword>
<dbReference type="GO" id="GO:0003872">
    <property type="term" value="F:6-phosphofructokinase activity"/>
    <property type="evidence" value="ECO:0007669"/>
    <property type="project" value="UniProtKB-EC"/>
</dbReference>
<evidence type="ECO:0000256" key="6">
    <source>
        <dbReference type="ARBA" id="ARBA00022777"/>
    </source>
</evidence>
<protein>
    <recommendedName>
        <fullName evidence="11">Phosphofructokinase domain-containing protein</fullName>
    </recommendedName>
</protein>
<dbReference type="Gene3D" id="3.40.50.450">
    <property type="match status" value="1"/>
</dbReference>